<keyword evidence="2" id="KW-1185">Reference proteome</keyword>
<dbReference type="SUPFAM" id="SSF52047">
    <property type="entry name" value="RNI-like"/>
    <property type="match status" value="1"/>
</dbReference>
<dbReference type="InterPro" id="IPR032675">
    <property type="entry name" value="LRR_dom_sf"/>
</dbReference>
<dbReference type="AlphaFoldDB" id="A0A152A7R7"/>
<evidence type="ECO:0000313" key="1">
    <source>
        <dbReference type="EMBL" id="KYR02097.1"/>
    </source>
</evidence>
<dbReference type="Gene3D" id="3.80.10.10">
    <property type="entry name" value="Ribonuclease Inhibitor"/>
    <property type="match status" value="1"/>
</dbReference>
<sequence length="491" mass="57492">MKLRIVVKASPNKDTQSFIKIARYHQFDYHMVALVDSQISEWINQKNKLYIDNLKVIRITKAHYVSLIDKLPNLETLKVSLTVKRGVHDVYEYKHINWRTLFPRKKVIDFECSYTETPPFYIQEFTMVYQFNKVILRNGLLKIDKIESLSSLSPSSTMITVLQIMSLQIDYQVIESLIKKSPNLKKLELIDVNSPIDYNINNQLIDLLLQQPLSSLVKLNFINRTLAVQFSSLIMLYNRLKVTEMHSFFPKFVFDTRKDLSKFKIENSTIQHTSFYSSSDVDEPNFNHNLLVNWTDFKNLNSILYRDSKLKYLSGIISQNLYNLSTITIQPNIGEIKVDMQDILDSLKFNYYLTTLDFYYLDFNHLDEFLTSNHPTIVNLMVSIVETKNCDNISQKIITAIKSNSNLLKLSIRDFTEIRGYFFDLMVMGIYENGHQIRYLSIPCSSLSKSFKIDSFEEILMNNPHITYLNGCKTPNTEYKRLLNKYSVMPI</sequence>
<gene>
    <name evidence="1" type="ORF">DLAC_00897</name>
</gene>
<protein>
    <submittedName>
        <fullName evidence="1">Uncharacterized protein</fullName>
    </submittedName>
</protein>
<name>A0A152A7R7_TIELA</name>
<dbReference type="Proteomes" id="UP000076078">
    <property type="component" value="Unassembled WGS sequence"/>
</dbReference>
<dbReference type="InParanoid" id="A0A152A7R7"/>
<proteinExistence type="predicted"/>
<comment type="caution">
    <text evidence="1">The sequence shown here is derived from an EMBL/GenBank/DDBJ whole genome shotgun (WGS) entry which is preliminary data.</text>
</comment>
<accession>A0A152A7R7</accession>
<reference evidence="1 2" key="1">
    <citation type="submission" date="2015-12" db="EMBL/GenBank/DDBJ databases">
        <title>Dictyostelia acquired genes for synthesis and detection of signals that induce cell-type specialization by lateral gene transfer from prokaryotes.</title>
        <authorList>
            <person name="Gloeckner G."/>
            <person name="Schaap P."/>
        </authorList>
    </citation>
    <scope>NUCLEOTIDE SEQUENCE [LARGE SCALE GENOMIC DNA]</scope>
    <source>
        <strain evidence="1 2">TK</strain>
    </source>
</reference>
<dbReference type="EMBL" id="LODT01000004">
    <property type="protein sequence ID" value="KYR02097.1"/>
    <property type="molecule type" value="Genomic_DNA"/>
</dbReference>
<organism evidence="1 2">
    <name type="scientific">Tieghemostelium lacteum</name>
    <name type="common">Slime mold</name>
    <name type="synonym">Dictyostelium lacteum</name>
    <dbReference type="NCBI Taxonomy" id="361077"/>
    <lineage>
        <taxon>Eukaryota</taxon>
        <taxon>Amoebozoa</taxon>
        <taxon>Evosea</taxon>
        <taxon>Eumycetozoa</taxon>
        <taxon>Dictyostelia</taxon>
        <taxon>Dictyosteliales</taxon>
        <taxon>Raperosteliaceae</taxon>
        <taxon>Tieghemostelium</taxon>
    </lineage>
</organism>
<evidence type="ECO:0000313" key="2">
    <source>
        <dbReference type="Proteomes" id="UP000076078"/>
    </source>
</evidence>